<evidence type="ECO:0000313" key="2">
    <source>
        <dbReference type="Proteomes" id="UP000237000"/>
    </source>
</evidence>
<accession>A0A2P5BDH0</accession>
<dbReference type="EMBL" id="JXTC01000546">
    <property type="protein sequence ID" value="PON46832.1"/>
    <property type="molecule type" value="Genomic_DNA"/>
</dbReference>
<keyword evidence="2" id="KW-1185">Reference proteome</keyword>
<protein>
    <submittedName>
        <fullName evidence="1">Uncharacterized protein</fullName>
    </submittedName>
</protein>
<dbReference type="InParanoid" id="A0A2P5BDH0"/>
<reference evidence="2" key="1">
    <citation type="submission" date="2016-06" db="EMBL/GenBank/DDBJ databases">
        <title>Parallel loss of symbiosis genes in relatives of nitrogen-fixing non-legume Parasponia.</title>
        <authorList>
            <person name="Van Velzen R."/>
            <person name="Holmer R."/>
            <person name="Bu F."/>
            <person name="Rutten L."/>
            <person name="Van Zeijl A."/>
            <person name="Liu W."/>
            <person name="Santuari L."/>
            <person name="Cao Q."/>
            <person name="Sharma T."/>
            <person name="Shen D."/>
            <person name="Roswanjaya Y."/>
            <person name="Wardhani T."/>
            <person name="Kalhor M.S."/>
            <person name="Jansen J."/>
            <person name="Van den Hoogen J."/>
            <person name="Gungor B."/>
            <person name="Hartog M."/>
            <person name="Hontelez J."/>
            <person name="Verver J."/>
            <person name="Yang W.-C."/>
            <person name="Schijlen E."/>
            <person name="Repin R."/>
            <person name="Schilthuizen M."/>
            <person name="Schranz E."/>
            <person name="Heidstra R."/>
            <person name="Miyata K."/>
            <person name="Fedorova E."/>
            <person name="Kohlen W."/>
            <person name="Bisseling T."/>
            <person name="Smit S."/>
            <person name="Geurts R."/>
        </authorList>
    </citation>
    <scope>NUCLEOTIDE SEQUENCE [LARGE SCALE GENOMIC DNA]</scope>
    <source>
        <strain evidence="2">cv. RG33-2</strain>
    </source>
</reference>
<comment type="caution">
    <text evidence="1">The sequence shown here is derived from an EMBL/GenBank/DDBJ whole genome shotgun (WGS) entry which is preliminary data.</text>
</comment>
<proteinExistence type="predicted"/>
<sequence>MEGKSPNTIIERSLFLSNPFIRALFAGYEEKKRELEKMVKSANPGYSKDIKQVESNPILKEIDDFEEDAITSTRQELSERDQ</sequence>
<name>A0A2P5BDH0_TREOI</name>
<dbReference type="Proteomes" id="UP000237000">
    <property type="component" value="Unassembled WGS sequence"/>
</dbReference>
<organism evidence="1 2">
    <name type="scientific">Trema orientale</name>
    <name type="common">Charcoal tree</name>
    <name type="synonym">Celtis orientalis</name>
    <dbReference type="NCBI Taxonomy" id="63057"/>
    <lineage>
        <taxon>Eukaryota</taxon>
        <taxon>Viridiplantae</taxon>
        <taxon>Streptophyta</taxon>
        <taxon>Embryophyta</taxon>
        <taxon>Tracheophyta</taxon>
        <taxon>Spermatophyta</taxon>
        <taxon>Magnoliopsida</taxon>
        <taxon>eudicotyledons</taxon>
        <taxon>Gunneridae</taxon>
        <taxon>Pentapetalae</taxon>
        <taxon>rosids</taxon>
        <taxon>fabids</taxon>
        <taxon>Rosales</taxon>
        <taxon>Cannabaceae</taxon>
        <taxon>Trema</taxon>
    </lineage>
</organism>
<gene>
    <name evidence="1" type="ORF">TorRG33x02_324950</name>
</gene>
<evidence type="ECO:0000313" key="1">
    <source>
        <dbReference type="EMBL" id="PON46832.1"/>
    </source>
</evidence>
<dbReference type="AlphaFoldDB" id="A0A2P5BDH0"/>